<dbReference type="InterPro" id="IPR016047">
    <property type="entry name" value="M23ase_b-sheet_dom"/>
</dbReference>
<evidence type="ECO:0000313" key="8">
    <source>
        <dbReference type="Proteomes" id="UP000295658"/>
    </source>
</evidence>
<dbReference type="RefSeq" id="WP_132948955.1">
    <property type="nucleotide sequence ID" value="NZ_SLUL01000011.1"/>
</dbReference>
<feature type="domain" description="M23ase beta-sheet core" evidence="5">
    <location>
        <begin position="312"/>
        <end position="416"/>
    </location>
</feature>
<dbReference type="OrthoDB" id="9805070at2"/>
<keyword evidence="8" id="KW-1185">Reference proteome</keyword>
<dbReference type="Gene3D" id="2.70.70.10">
    <property type="entry name" value="Glucose Permease (Domain IIA)"/>
    <property type="match status" value="1"/>
</dbReference>
<feature type="compositionally biased region" description="Low complexity" evidence="3">
    <location>
        <begin position="272"/>
        <end position="283"/>
    </location>
</feature>
<evidence type="ECO:0000313" key="7">
    <source>
        <dbReference type="EMBL" id="TCL47700.1"/>
    </source>
</evidence>
<feature type="domain" description="Peptidoglycan hydrolase PcsB coiled-coil" evidence="6">
    <location>
        <begin position="108"/>
        <end position="182"/>
    </location>
</feature>
<proteinExistence type="predicted"/>
<evidence type="ECO:0000256" key="4">
    <source>
        <dbReference type="SAM" id="SignalP"/>
    </source>
</evidence>
<evidence type="ECO:0000256" key="1">
    <source>
        <dbReference type="ARBA" id="ARBA00022729"/>
    </source>
</evidence>
<dbReference type="GO" id="GO:0004222">
    <property type="term" value="F:metalloendopeptidase activity"/>
    <property type="evidence" value="ECO:0007669"/>
    <property type="project" value="TreeGrafter"/>
</dbReference>
<dbReference type="SUPFAM" id="SSF51261">
    <property type="entry name" value="Duplicated hybrid motif"/>
    <property type="match status" value="1"/>
</dbReference>
<evidence type="ECO:0000259" key="6">
    <source>
        <dbReference type="Pfam" id="PF24568"/>
    </source>
</evidence>
<keyword evidence="1 4" id="KW-0732">Signal</keyword>
<keyword evidence="7" id="KW-0378">Hydrolase</keyword>
<dbReference type="Proteomes" id="UP000295658">
    <property type="component" value="Unassembled WGS sequence"/>
</dbReference>
<feature type="coiled-coil region" evidence="2">
    <location>
        <begin position="24"/>
        <end position="132"/>
    </location>
</feature>
<dbReference type="Pfam" id="PF24568">
    <property type="entry name" value="CC_PcsB"/>
    <property type="match status" value="1"/>
</dbReference>
<dbReference type="PANTHER" id="PTHR21666">
    <property type="entry name" value="PEPTIDASE-RELATED"/>
    <property type="match status" value="1"/>
</dbReference>
<dbReference type="InterPro" id="IPR011055">
    <property type="entry name" value="Dup_hybrid_motif"/>
</dbReference>
<evidence type="ECO:0000256" key="2">
    <source>
        <dbReference type="SAM" id="Coils"/>
    </source>
</evidence>
<name>A0A4R1QG17_9BACL</name>
<dbReference type="InterPro" id="IPR057309">
    <property type="entry name" value="PcsB_CC"/>
</dbReference>
<dbReference type="PANTHER" id="PTHR21666:SF270">
    <property type="entry name" value="MUREIN HYDROLASE ACTIVATOR ENVC"/>
    <property type="match status" value="1"/>
</dbReference>
<feature type="coiled-coil region" evidence="2">
    <location>
        <begin position="169"/>
        <end position="259"/>
    </location>
</feature>
<dbReference type="InterPro" id="IPR050570">
    <property type="entry name" value="Cell_wall_metabolism_enzyme"/>
</dbReference>
<dbReference type="Pfam" id="PF01551">
    <property type="entry name" value="Peptidase_M23"/>
    <property type="match status" value="1"/>
</dbReference>
<feature type="region of interest" description="Disordered" evidence="3">
    <location>
        <begin position="260"/>
        <end position="283"/>
    </location>
</feature>
<feature type="signal peptide" evidence="4">
    <location>
        <begin position="1"/>
        <end position="25"/>
    </location>
</feature>
<dbReference type="AlphaFoldDB" id="A0A4R1QG17"/>
<evidence type="ECO:0000256" key="3">
    <source>
        <dbReference type="SAM" id="MobiDB-lite"/>
    </source>
</evidence>
<keyword evidence="2" id="KW-0175">Coiled coil</keyword>
<accession>A0A4R1QG17</accession>
<evidence type="ECO:0000259" key="5">
    <source>
        <dbReference type="Pfam" id="PF01551"/>
    </source>
</evidence>
<sequence length="422" mass="47173">MKKKYVALAAAAALALTSFVVPALAVTNRDIQQKQSEIHAVKRKQSAVQSEMNQAQQEINRLQNEQAKAAAEIKRLDLAVEETNGKIRMKRQDVEATKQAIATLQREIAELKARIERRNELLKERARSLQESGGVVSYLDVLLGAQSFSDFIDRMSAVATIFEADRQIIKEQEADKALKEEKEKQLHDNLSKLEQSLKELEQLKQTLNEQIAAKERLMAQLKEQEKHEHEKKLALQEEKELLEKQEAAMRTQLQELIRRKKAEEAARKKAPSSRGSSASVSSAGLPPVTSGAFMRPANGPITSTFGPRWGEFHAGIDIGKRGSDVPVVAAADGYVFRSYYSESYGNVIFITHYIDGQLYTTVYAHLESRLVGEGQFVNKGQLIGYMGNTGYSTGPHLHFELHRGPWNAAKSNAVNPMAYIPF</sequence>
<feature type="chain" id="PRO_5020622302" evidence="4">
    <location>
        <begin position="26"/>
        <end position="422"/>
    </location>
</feature>
<dbReference type="Gene3D" id="6.10.250.3150">
    <property type="match status" value="1"/>
</dbReference>
<dbReference type="CDD" id="cd12797">
    <property type="entry name" value="M23_peptidase"/>
    <property type="match status" value="1"/>
</dbReference>
<dbReference type="EMBL" id="SLUL01000011">
    <property type="protein sequence ID" value="TCL47700.1"/>
    <property type="molecule type" value="Genomic_DNA"/>
</dbReference>
<reference evidence="7 8" key="1">
    <citation type="submission" date="2019-03" db="EMBL/GenBank/DDBJ databases">
        <title>Genomic Encyclopedia of Type Strains, Phase IV (KMG-IV): sequencing the most valuable type-strain genomes for metagenomic binning, comparative biology and taxonomic classification.</title>
        <authorList>
            <person name="Goeker M."/>
        </authorList>
    </citation>
    <scope>NUCLEOTIDE SEQUENCE [LARGE SCALE GENOMIC DNA]</scope>
    <source>
        <strain evidence="7 8">DSM 24979</strain>
    </source>
</reference>
<protein>
    <submittedName>
        <fullName evidence="7">Peptidoglycan hydrolase CwlO-like protein</fullName>
    </submittedName>
</protein>
<comment type="caution">
    <text evidence="7">The sequence shown here is derived from an EMBL/GenBank/DDBJ whole genome shotgun (WGS) entry which is preliminary data.</text>
</comment>
<gene>
    <name evidence="7" type="ORF">EDD69_11164</name>
</gene>
<organism evidence="7 8">
    <name type="scientific">Thermolongibacillus altinsuensis</name>
    <dbReference type="NCBI Taxonomy" id="575256"/>
    <lineage>
        <taxon>Bacteria</taxon>
        <taxon>Bacillati</taxon>
        <taxon>Bacillota</taxon>
        <taxon>Bacilli</taxon>
        <taxon>Bacillales</taxon>
        <taxon>Anoxybacillaceae</taxon>
        <taxon>Thermolongibacillus</taxon>
    </lineage>
</organism>